<dbReference type="Gene3D" id="1.10.287.110">
    <property type="entry name" value="DnaJ domain"/>
    <property type="match status" value="1"/>
</dbReference>
<dbReference type="PROSITE" id="PS50076">
    <property type="entry name" value="DNAJ_2"/>
    <property type="match status" value="1"/>
</dbReference>
<feature type="repeat" description="TPR" evidence="3">
    <location>
        <begin position="271"/>
        <end position="304"/>
    </location>
</feature>
<name>A0ABD3MCV6_9STRA</name>
<protein>
    <recommendedName>
        <fullName evidence="5">J domain-containing protein</fullName>
    </recommendedName>
</protein>
<gene>
    <name evidence="6" type="ORF">ACHAWU_006560</name>
</gene>
<dbReference type="InterPro" id="IPR018253">
    <property type="entry name" value="DnaJ_domain_CS"/>
</dbReference>
<keyword evidence="4" id="KW-0732">Signal</keyword>
<keyword evidence="7" id="KW-1185">Reference proteome</keyword>
<dbReference type="EMBL" id="JALLBG020000194">
    <property type="protein sequence ID" value="KAL3760012.1"/>
    <property type="molecule type" value="Genomic_DNA"/>
</dbReference>
<dbReference type="InterPro" id="IPR011990">
    <property type="entry name" value="TPR-like_helical_dom_sf"/>
</dbReference>
<dbReference type="SUPFAM" id="SSF46565">
    <property type="entry name" value="Chaperone J-domain"/>
    <property type="match status" value="1"/>
</dbReference>
<dbReference type="CDD" id="cd06257">
    <property type="entry name" value="DnaJ"/>
    <property type="match status" value="1"/>
</dbReference>
<dbReference type="AlphaFoldDB" id="A0ABD3MCV6"/>
<dbReference type="PROSITE" id="PS50293">
    <property type="entry name" value="TPR_REGION"/>
    <property type="match status" value="2"/>
</dbReference>
<dbReference type="Proteomes" id="UP001530293">
    <property type="component" value="Unassembled WGS sequence"/>
</dbReference>
<evidence type="ECO:0000313" key="6">
    <source>
        <dbReference type="EMBL" id="KAL3760012.1"/>
    </source>
</evidence>
<dbReference type="InterPro" id="IPR036869">
    <property type="entry name" value="J_dom_sf"/>
</dbReference>
<feature type="chain" id="PRO_5044855482" description="J domain-containing protein" evidence="4">
    <location>
        <begin position="30"/>
        <end position="552"/>
    </location>
</feature>
<dbReference type="Pfam" id="PF13432">
    <property type="entry name" value="TPR_16"/>
    <property type="match status" value="1"/>
</dbReference>
<feature type="signal peptide" evidence="4">
    <location>
        <begin position="1"/>
        <end position="29"/>
    </location>
</feature>
<dbReference type="PANTHER" id="PTHR45188">
    <property type="entry name" value="DNAJ PROTEIN P58IPK HOMOLOG"/>
    <property type="match status" value="1"/>
</dbReference>
<dbReference type="SUPFAM" id="SSF48452">
    <property type="entry name" value="TPR-like"/>
    <property type="match status" value="1"/>
</dbReference>
<sequence>MMNNSLGQMIRHIPSLFLIYLLRLTETHALSIDFTKGTSSATTTAMTVVLIGVSSVMLVADAASVDAASTTSDEKSATLTPGKLRSLGEVALSERNYADAINYYTRASQLEPSNAINYYKLYNVHKRMRSLTEALSDLIHAVELDTNNYEWRIQKANLLVNLGRCEEGQEEYMVAAKLLNESFGDVTRARQQAEDGYRNANDCAQFTKSAMAAYQSQNWDAAIQYFTLVLSHTLDTPDLLYMKSQAEYHTGDYYGAVSDTGKILKSYPQHIEAYQLRGEAYIRLNEMEMAIKHFREGLKLDPDHKGCREGHKLVKLLRKKDQKANEAFERGEYKLAIDLWWETMNVDLALLGMVRPTLLKVVRAHMELKEYDKAIEEATKHINNEESVEGLHALGEAQLAAEKYDEAMRTFQRAMEIAPEDKKRDCKIKLDEAQVALKQSKEKNYYKILGVARNAKLQEIKKSYRELALKWHPDKNTDDTERAEKMFQDISEAYEVLSDKELRAKYDRGEPVFENQGGGGGGQRHHMDPNMFFRQHFQQQGGGQQFHFRFGG</sequence>
<evidence type="ECO:0000313" key="7">
    <source>
        <dbReference type="Proteomes" id="UP001530293"/>
    </source>
</evidence>
<comment type="caution">
    <text evidence="6">The sequence shown here is derived from an EMBL/GenBank/DDBJ whole genome shotgun (WGS) entry which is preliminary data.</text>
</comment>
<evidence type="ECO:0000256" key="2">
    <source>
        <dbReference type="ARBA" id="ARBA00022803"/>
    </source>
</evidence>
<dbReference type="Pfam" id="PF00515">
    <property type="entry name" value="TPR_1"/>
    <property type="match status" value="1"/>
</dbReference>
<dbReference type="SMART" id="SM00271">
    <property type="entry name" value="DnaJ"/>
    <property type="match status" value="1"/>
</dbReference>
<organism evidence="6 7">
    <name type="scientific">Discostella pseudostelligera</name>
    <dbReference type="NCBI Taxonomy" id="259834"/>
    <lineage>
        <taxon>Eukaryota</taxon>
        <taxon>Sar</taxon>
        <taxon>Stramenopiles</taxon>
        <taxon>Ochrophyta</taxon>
        <taxon>Bacillariophyta</taxon>
        <taxon>Coscinodiscophyceae</taxon>
        <taxon>Thalassiosirophycidae</taxon>
        <taxon>Stephanodiscales</taxon>
        <taxon>Stephanodiscaceae</taxon>
        <taxon>Discostella</taxon>
    </lineage>
</organism>
<dbReference type="PRINTS" id="PR00625">
    <property type="entry name" value="JDOMAIN"/>
</dbReference>
<dbReference type="InterPro" id="IPR019734">
    <property type="entry name" value="TPR_rpt"/>
</dbReference>
<proteinExistence type="predicted"/>
<feature type="repeat" description="TPR" evidence="3">
    <location>
        <begin position="388"/>
        <end position="421"/>
    </location>
</feature>
<dbReference type="PROSITE" id="PS00636">
    <property type="entry name" value="DNAJ_1"/>
    <property type="match status" value="1"/>
</dbReference>
<dbReference type="Pfam" id="PF07719">
    <property type="entry name" value="TPR_2"/>
    <property type="match status" value="1"/>
</dbReference>
<dbReference type="FunFam" id="1.10.287.110:FF:000055">
    <property type="entry name" value="DnaJ subfamily C member 7"/>
    <property type="match status" value="1"/>
</dbReference>
<reference evidence="6 7" key="1">
    <citation type="submission" date="2024-10" db="EMBL/GenBank/DDBJ databases">
        <title>Updated reference genomes for cyclostephanoid diatoms.</title>
        <authorList>
            <person name="Roberts W.R."/>
            <person name="Alverson A.J."/>
        </authorList>
    </citation>
    <scope>NUCLEOTIDE SEQUENCE [LARGE SCALE GENOMIC DNA]</scope>
    <source>
        <strain evidence="6 7">AJA232-27</strain>
    </source>
</reference>
<dbReference type="SMART" id="SM00028">
    <property type="entry name" value="TPR"/>
    <property type="match status" value="6"/>
</dbReference>
<dbReference type="InterPro" id="IPR001623">
    <property type="entry name" value="DnaJ_domain"/>
</dbReference>
<feature type="repeat" description="TPR" evidence="3">
    <location>
        <begin position="81"/>
        <end position="114"/>
    </location>
</feature>
<keyword evidence="1" id="KW-0677">Repeat</keyword>
<dbReference type="PROSITE" id="PS50005">
    <property type="entry name" value="TPR"/>
    <property type="match status" value="3"/>
</dbReference>
<dbReference type="PANTHER" id="PTHR45188:SF2">
    <property type="entry name" value="DNAJ HOMOLOG SUBFAMILY C MEMBER 7"/>
    <property type="match status" value="1"/>
</dbReference>
<feature type="domain" description="J" evidence="5">
    <location>
        <begin position="444"/>
        <end position="510"/>
    </location>
</feature>
<accession>A0ABD3MCV6</accession>
<dbReference type="Gene3D" id="1.25.40.10">
    <property type="entry name" value="Tetratricopeptide repeat domain"/>
    <property type="match status" value="1"/>
</dbReference>
<evidence type="ECO:0000256" key="4">
    <source>
        <dbReference type="SAM" id="SignalP"/>
    </source>
</evidence>
<dbReference type="Pfam" id="PF00226">
    <property type="entry name" value="DnaJ"/>
    <property type="match status" value="1"/>
</dbReference>
<dbReference type="InterPro" id="IPR013105">
    <property type="entry name" value="TPR_2"/>
</dbReference>
<keyword evidence="2 3" id="KW-0802">TPR repeat</keyword>
<evidence type="ECO:0000256" key="1">
    <source>
        <dbReference type="ARBA" id="ARBA00022737"/>
    </source>
</evidence>
<evidence type="ECO:0000259" key="5">
    <source>
        <dbReference type="PROSITE" id="PS50076"/>
    </source>
</evidence>
<evidence type="ECO:0000256" key="3">
    <source>
        <dbReference type="PROSITE-ProRule" id="PRU00339"/>
    </source>
</evidence>